<proteinExistence type="predicted"/>
<comment type="caution">
    <text evidence="1">The sequence shown here is derived from an EMBL/GenBank/DDBJ whole genome shotgun (WGS) entry which is preliminary data.</text>
</comment>
<organism evidence="1">
    <name type="scientific">marine sediment metagenome</name>
    <dbReference type="NCBI Taxonomy" id="412755"/>
    <lineage>
        <taxon>unclassified sequences</taxon>
        <taxon>metagenomes</taxon>
        <taxon>ecological metagenomes</taxon>
    </lineage>
</organism>
<protein>
    <recommendedName>
        <fullName evidence="2">Zinc-finger domain-containing protein</fullName>
    </recommendedName>
</protein>
<sequence length="78" mass="9013">MKDTGSMLKKLLEMVAKTNKQEMDCAEVFEVLDIYAEAMVRGEDTSAMLPKIKHHIEMCRDCFEEYEALVRILESPDL</sequence>
<dbReference type="AlphaFoldDB" id="X0UMC6"/>
<gene>
    <name evidence="1" type="ORF">S01H1_20768</name>
</gene>
<evidence type="ECO:0000313" key="1">
    <source>
        <dbReference type="EMBL" id="GAF89655.1"/>
    </source>
</evidence>
<dbReference type="EMBL" id="BARS01011415">
    <property type="protein sequence ID" value="GAF89655.1"/>
    <property type="molecule type" value="Genomic_DNA"/>
</dbReference>
<reference evidence="1" key="1">
    <citation type="journal article" date="2014" name="Front. Microbiol.">
        <title>High frequency of phylogenetically diverse reductive dehalogenase-homologous genes in deep subseafloor sedimentary metagenomes.</title>
        <authorList>
            <person name="Kawai M."/>
            <person name="Futagami T."/>
            <person name="Toyoda A."/>
            <person name="Takaki Y."/>
            <person name="Nishi S."/>
            <person name="Hori S."/>
            <person name="Arai W."/>
            <person name="Tsubouchi T."/>
            <person name="Morono Y."/>
            <person name="Uchiyama I."/>
            <person name="Ito T."/>
            <person name="Fujiyama A."/>
            <person name="Inagaki F."/>
            <person name="Takami H."/>
        </authorList>
    </citation>
    <scope>NUCLEOTIDE SEQUENCE</scope>
    <source>
        <strain evidence="1">Expedition CK06-06</strain>
    </source>
</reference>
<name>X0UMC6_9ZZZZ</name>
<accession>X0UMC6</accession>
<evidence type="ECO:0008006" key="2">
    <source>
        <dbReference type="Google" id="ProtNLM"/>
    </source>
</evidence>